<evidence type="ECO:0000313" key="1">
    <source>
        <dbReference type="EMBL" id="NMH26189.1"/>
    </source>
</evidence>
<dbReference type="RefSeq" id="WP_169524882.1">
    <property type="nucleotide sequence ID" value="NZ_JAAMPT010000209.1"/>
</dbReference>
<sequence length="152" mass="17845">MKTRNILSLILILTSIISFAQNGRLMKQKKEQVKSLKVAFITSELDLTADESAKFWPLYNAFDEKQSEIRRTKMKSYLDRMDSENFDIVSEKEAATLLSQMESSEEELHQLRKKFISNLKSVIPAVKILKLKKAEEDFNRKLLQQYLNKRNR</sequence>
<protein>
    <submittedName>
        <fullName evidence="1">Sensor of ECF-type sigma factor</fullName>
    </submittedName>
</protein>
<reference evidence="1 2" key="1">
    <citation type="submission" date="2020-02" db="EMBL/GenBank/DDBJ databases">
        <title>Flavobacterium sp. genome.</title>
        <authorList>
            <person name="Jung H.S."/>
            <person name="Baek J.H."/>
            <person name="Jeon C.O."/>
        </authorList>
    </citation>
    <scope>NUCLEOTIDE SEQUENCE [LARGE SCALE GENOMIC DNA]</scope>
    <source>
        <strain evidence="1 2">SE-s27</strain>
    </source>
</reference>
<dbReference type="Proteomes" id="UP000767947">
    <property type="component" value="Unassembled WGS sequence"/>
</dbReference>
<proteinExistence type="predicted"/>
<gene>
    <name evidence="1" type="ORF">G6042_13030</name>
</gene>
<dbReference type="EMBL" id="JAAMPT010000209">
    <property type="protein sequence ID" value="NMH26189.1"/>
    <property type="molecule type" value="Genomic_DNA"/>
</dbReference>
<name>A0ABX1QYC8_9FLAO</name>
<evidence type="ECO:0000313" key="2">
    <source>
        <dbReference type="Proteomes" id="UP000767947"/>
    </source>
</evidence>
<keyword evidence="2" id="KW-1185">Reference proteome</keyword>
<comment type="caution">
    <text evidence="1">The sequence shown here is derived from an EMBL/GenBank/DDBJ whole genome shotgun (WGS) entry which is preliminary data.</text>
</comment>
<accession>A0ABX1QYC8</accession>
<organism evidence="1 2">
    <name type="scientific">Flavobacterium solisilvae</name>
    <dbReference type="NCBI Taxonomy" id="1852019"/>
    <lineage>
        <taxon>Bacteria</taxon>
        <taxon>Pseudomonadati</taxon>
        <taxon>Bacteroidota</taxon>
        <taxon>Flavobacteriia</taxon>
        <taxon>Flavobacteriales</taxon>
        <taxon>Flavobacteriaceae</taxon>
        <taxon>Flavobacterium</taxon>
    </lineage>
</organism>